<evidence type="ECO:0000256" key="1">
    <source>
        <dbReference type="SAM" id="Coils"/>
    </source>
</evidence>
<dbReference type="AlphaFoldDB" id="M7SQW2"/>
<protein>
    <submittedName>
        <fullName evidence="2">Uncharacterized protein</fullName>
    </submittedName>
</protein>
<dbReference type="EMBL" id="KB706164">
    <property type="protein sequence ID" value="EMR68874.1"/>
    <property type="molecule type" value="Genomic_DNA"/>
</dbReference>
<sequence length="351" mass="40422">MQALREQLSEVQGHLADRDKKYKVLQKEQKTANELWKTAKQDYEARIEKLEAENNRLRKLTGAGDDVMTLTRAEKEVVEGRFQKTATELDAKTKKCHSLELQLRLLKSHTSTTILQDITEARVVALFTKLRERIRYASMKRFNESTPLDQIPEKSREELNQLSSKWTSYMGSQLVFYLLRALIWRYIHSALFMKPGRIWGQDTREMLRTFSGMFAPKLPNFEYQNWRIETGRLLHKACKVDEAVLDGVMTQIFDATKHFAGGKNAEELKASIREIVMIGGELSDIFARSYYEPLMSDKPGSALTRDFPFQDKTMEMKAKLGSEAVVDMMITPCLLKNDGDYEVLAKAEVVC</sequence>
<dbReference type="OrthoDB" id="45256at2759"/>
<evidence type="ECO:0000313" key="3">
    <source>
        <dbReference type="Proteomes" id="UP000012174"/>
    </source>
</evidence>
<evidence type="ECO:0000313" key="2">
    <source>
        <dbReference type="EMBL" id="EMR68874.1"/>
    </source>
</evidence>
<dbReference type="OMA" id="KTANELW"/>
<dbReference type="HOGENOM" id="CLU_789963_0_0_1"/>
<dbReference type="KEGG" id="ela:UCREL1_4106"/>
<name>M7SQW2_EUTLA</name>
<dbReference type="STRING" id="1287681.M7SQW2"/>
<keyword evidence="1" id="KW-0175">Coiled coil</keyword>
<feature type="coiled-coil region" evidence="1">
    <location>
        <begin position="33"/>
        <end position="60"/>
    </location>
</feature>
<accession>M7SQW2</accession>
<reference evidence="3" key="1">
    <citation type="journal article" date="2013" name="Genome Announc.">
        <title>Draft genome sequence of the grapevine dieback fungus Eutypa lata UCR-EL1.</title>
        <authorList>
            <person name="Blanco-Ulate B."/>
            <person name="Rolshausen P.E."/>
            <person name="Cantu D."/>
        </authorList>
    </citation>
    <scope>NUCLEOTIDE SEQUENCE [LARGE SCALE GENOMIC DNA]</scope>
    <source>
        <strain evidence="3">UCR-EL1</strain>
    </source>
</reference>
<organism evidence="2 3">
    <name type="scientific">Eutypa lata (strain UCR-EL1)</name>
    <name type="common">Grapevine dieback disease fungus</name>
    <name type="synonym">Eutypa armeniacae</name>
    <dbReference type="NCBI Taxonomy" id="1287681"/>
    <lineage>
        <taxon>Eukaryota</taxon>
        <taxon>Fungi</taxon>
        <taxon>Dikarya</taxon>
        <taxon>Ascomycota</taxon>
        <taxon>Pezizomycotina</taxon>
        <taxon>Sordariomycetes</taxon>
        <taxon>Xylariomycetidae</taxon>
        <taxon>Xylariales</taxon>
        <taxon>Diatrypaceae</taxon>
        <taxon>Eutypa</taxon>
    </lineage>
</organism>
<gene>
    <name evidence="2" type="ORF">UCREL1_4106</name>
</gene>
<keyword evidence="3" id="KW-1185">Reference proteome</keyword>
<proteinExistence type="predicted"/>
<dbReference type="Proteomes" id="UP000012174">
    <property type="component" value="Unassembled WGS sequence"/>
</dbReference>